<dbReference type="EnsemblMetazoa" id="ENSAATROPT005159">
    <property type="protein sequence ID" value="ENSAATROPP004836"/>
    <property type="gene ID" value="ENSAATROPG004127"/>
</dbReference>
<accession>A0AAG5D125</accession>
<dbReference type="AlphaFoldDB" id="A0AAG5D125"/>
<proteinExistence type="predicted"/>
<keyword evidence="3" id="KW-1185">Reference proteome</keyword>
<dbReference type="Proteomes" id="UP000075880">
    <property type="component" value="Unassembled WGS sequence"/>
</dbReference>
<keyword evidence="1" id="KW-0812">Transmembrane</keyword>
<feature type="transmembrane region" description="Helical" evidence="1">
    <location>
        <begin position="28"/>
        <end position="48"/>
    </location>
</feature>
<protein>
    <submittedName>
        <fullName evidence="2">Uncharacterized protein</fullName>
    </submittedName>
</protein>
<keyword evidence="1" id="KW-1133">Transmembrane helix</keyword>
<reference evidence="2" key="1">
    <citation type="submission" date="2024-04" db="UniProtKB">
        <authorList>
            <consortium name="EnsemblMetazoa"/>
        </authorList>
    </citation>
    <scope>IDENTIFICATION</scope>
    <source>
        <strain evidence="2">EBRO</strain>
    </source>
</reference>
<evidence type="ECO:0000256" key="1">
    <source>
        <dbReference type="SAM" id="Phobius"/>
    </source>
</evidence>
<evidence type="ECO:0000313" key="2">
    <source>
        <dbReference type="EnsemblMetazoa" id="ENSAATROPP004836"/>
    </source>
</evidence>
<name>A0AAG5D125_ANOAO</name>
<organism evidence="2 3">
    <name type="scientific">Anopheles atroparvus</name>
    <name type="common">European mosquito</name>
    <dbReference type="NCBI Taxonomy" id="41427"/>
    <lineage>
        <taxon>Eukaryota</taxon>
        <taxon>Metazoa</taxon>
        <taxon>Ecdysozoa</taxon>
        <taxon>Arthropoda</taxon>
        <taxon>Hexapoda</taxon>
        <taxon>Insecta</taxon>
        <taxon>Pterygota</taxon>
        <taxon>Neoptera</taxon>
        <taxon>Endopterygota</taxon>
        <taxon>Diptera</taxon>
        <taxon>Nematocera</taxon>
        <taxon>Culicoidea</taxon>
        <taxon>Culicidae</taxon>
        <taxon>Anophelinae</taxon>
        <taxon>Anopheles</taxon>
    </lineage>
</organism>
<sequence>MKCTIRLFRYVRTSSDHDWLFRPCSRPFILLFLYLSLPIRTLSTLFLFRSHMYATPHTSKPSCLKPVCKSRMAHITLRE</sequence>
<keyword evidence="1" id="KW-0472">Membrane</keyword>
<evidence type="ECO:0000313" key="3">
    <source>
        <dbReference type="Proteomes" id="UP000075880"/>
    </source>
</evidence>